<geneLocation type="chloroplast" evidence="1"/>
<gene>
    <name evidence="1" type="primary">ORF-140</name>
</gene>
<sequence>MGIKKRIKRISSTALQVIPNGDGVRDTILNQGMKATEASAYFWGNATKAVQDSSKGALTAHSGKRIATTSFKAATDFGRGDPVCGTLCTISACCETASGVIVWIPFPGKICTLSGLKAISIGCERVRDLCAREPNNPMCK</sequence>
<keyword evidence="1" id="KW-0934">Plastid</keyword>
<evidence type="ECO:0000313" key="1">
    <source>
        <dbReference type="EMBL" id="AZJ16662.1"/>
    </source>
</evidence>
<name>A0A3Q8R1U6_9STRA</name>
<protein>
    <submittedName>
        <fullName evidence="1">Uncharacterized protein</fullName>
    </submittedName>
</protein>
<keyword evidence="1" id="KW-0150">Chloroplast</keyword>
<dbReference type="AlphaFoldDB" id="A0A3Q8R1U6"/>
<proteinExistence type="predicted"/>
<reference evidence="1" key="2">
    <citation type="submission" date="2018-05" db="EMBL/GenBank/DDBJ databases">
        <authorList>
            <person name="Brembu T."/>
            <person name="Winge P."/>
            <person name="Klungerud A.T."/>
            <person name="Nederbragt A.J."/>
            <person name="Jakobsen K.S."/>
            <person name="Bones A.M."/>
        </authorList>
    </citation>
    <scope>NUCLEOTIDE SEQUENCE</scope>
    <source>
        <strain evidence="1">D6</strain>
    </source>
</reference>
<organism evidence="1">
    <name type="scientific">Seminavis robusta</name>
    <dbReference type="NCBI Taxonomy" id="568900"/>
    <lineage>
        <taxon>Eukaryota</taxon>
        <taxon>Sar</taxon>
        <taxon>Stramenopiles</taxon>
        <taxon>Ochrophyta</taxon>
        <taxon>Bacillariophyta</taxon>
        <taxon>Bacillariophyceae</taxon>
        <taxon>Bacillariophycidae</taxon>
        <taxon>Naviculales</taxon>
        <taxon>Naviculaceae</taxon>
        <taxon>Seminavis</taxon>
    </lineage>
</organism>
<reference evidence="1" key="1">
    <citation type="journal article" date="2014" name="Mar. Genomics">
        <title>The chloroplast genome of the diatom Seminavis robusta: New features introduced through multiple mechanisms of horizontal gene transfer.</title>
        <authorList>
            <person name="Brembu T."/>
            <person name="Winge P."/>
            <person name="Klungerud A.T."/>
            <person name="Nederbragt A.J."/>
            <person name="Jakobsen K.S."/>
            <person name="Bones A.M."/>
        </authorList>
    </citation>
    <scope>NUCLEOTIDE SEQUENCE</scope>
    <source>
        <strain evidence="1">D6</strain>
    </source>
</reference>
<dbReference type="EMBL" id="MH356727">
    <property type="protein sequence ID" value="AZJ16662.1"/>
    <property type="molecule type" value="Genomic_DNA"/>
</dbReference>
<accession>A0A3Q8R1U6</accession>